<organism evidence="1 2">
    <name type="scientific">Hymenolepis diminuta</name>
    <name type="common">Rat tapeworm</name>
    <dbReference type="NCBI Taxonomy" id="6216"/>
    <lineage>
        <taxon>Eukaryota</taxon>
        <taxon>Metazoa</taxon>
        <taxon>Spiralia</taxon>
        <taxon>Lophotrochozoa</taxon>
        <taxon>Platyhelminthes</taxon>
        <taxon>Cestoda</taxon>
        <taxon>Eucestoda</taxon>
        <taxon>Cyclophyllidea</taxon>
        <taxon>Hymenolepididae</taxon>
        <taxon>Hymenolepis</taxon>
    </lineage>
</organism>
<name>A0A564YD45_HYMDI</name>
<feature type="non-terminal residue" evidence="1">
    <location>
        <position position="1"/>
    </location>
</feature>
<sequence length="135" mass="15617">KCQNEVVIKELLERNKLAPVFEFIYHKQGDPIDALREAGMDTYELLISLYHKYAINDDESIDQSVVFERLLGRVVGQPIWMRNTLLLIQRFFASMFREIKSMTSSRAIEWLLSAGFHLTTSTSIDISKMQSSERG</sequence>
<reference evidence="1 2" key="1">
    <citation type="submission" date="2019-07" db="EMBL/GenBank/DDBJ databases">
        <authorList>
            <person name="Jastrzebski P J."/>
            <person name="Paukszto L."/>
            <person name="Jastrzebski P J."/>
        </authorList>
    </citation>
    <scope>NUCLEOTIDE SEQUENCE [LARGE SCALE GENOMIC DNA]</scope>
    <source>
        <strain evidence="1 2">WMS-il1</strain>
    </source>
</reference>
<evidence type="ECO:0000313" key="1">
    <source>
        <dbReference type="EMBL" id="VUZ45195.1"/>
    </source>
</evidence>
<gene>
    <name evidence="1" type="ORF">WMSIL1_LOCUS5318</name>
</gene>
<dbReference type="Proteomes" id="UP000321570">
    <property type="component" value="Unassembled WGS sequence"/>
</dbReference>
<accession>A0A564YD45</accession>
<keyword evidence="2" id="KW-1185">Reference proteome</keyword>
<feature type="non-terminal residue" evidence="1">
    <location>
        <position position="135"/>
    </location>
</feature>
<protein>
    <submittedName>
        <fullName evidence="1">Uncharacterized protein</fullName>
    </submittedName>
</protein>
<proteinExistence type="predicted"/>
<evidence type="ECO:0000313" key="2">
    <source>
        <dbReference type="Proteomes" id="UP000321570"/>
    </source>
</evidence>
<dbReference type="EMBL" id="CABIJS010000166">
    <property type="protein sequence ID" value="VUZ45195.1"/>
    <property type="molecule type" value="Genomic_DNA"/>
</dbReference>
<dbReference type="AlphaFoldDB" id="A0A564YD45"/>